<sequence>MYIAFGGYPSRLPQFNRYDVSIPEVAKGKGGEIEEPIQLTHTAEIVDNPSSNDDSFKKKINVHLPCSSQSQVTAVGSLPDVSISEVAKGKVGEIDEPIQLTHTAEIVDNPSSNDDSFKKKINVHLPCSSQPQVGEAQHTYQWQHSLHRSPSRKKQSLQRTINQRKSEEISARLRLPQVPKGHHRGNQLHTGTSEDSSLASLCKLAMEDTQQEYAVGAFHVVVLSFAKTHYDCPVYVAAFSFGTFISQVIEHATMEFDDHSHTTCTLYLDCCSVRLCVYAFLHACAHVLVSAHEASTDY</sequence>
<feature type="region of interest" description="Disordered" evidence="1">
    <location>
        <begin position="130"/>
        <end position="172"/>
    </location>
</feature>
<evidence type="ECO:0000313" key="3">
    <source>
        <dbReference type="WBParaSite" id="ALUE_0001084501-mRNA-1"/>
    </source>
</evidence>
<accession>A0A9J2PLC5</accession>
<dbReference type="AlphaFoldDB" id="A0A9J2PLC5"/>
<proteinExistence type="predicted"/>
<protein>
    <submittedName>
        <fullName evidence="3">Uncharacterized protein</fullName>
    </submittedName>
</protein>
<evidence type="ECO:0000313" key="2">
    <source>
        <dbReference type="Proteomes" id="UP000036681"/>
    </source>
</evidence>
<name>A0A9J2PLC5_ASCLU</name>
<organism evidence="2 3">
    <name type="scientific">Ascaris lumbricoides</name>
    <name type="common">Giant roundworm</name>
    <dbReference type="NCBI Taxonomy" id="6252"/>
    <lineage>
        <taxon>Eukaryota</taxon>
        <taxon>Metazoa</taxon>
        <taxon>Ecdysozoa</taxon>
        <taxon>Nematoda</taxon>
        <taxon>Chromadorea</taxon>
        <taxon>Rhabditida</taxon>
        <taxon>Spirurina</taxon>
        <taxon>Ascaridomorpha</taxon>
        <taxon>Ascaridoidea</taxon>
        <taxon>Ascarididae</taxon>
        <taxon>Ascaris</taxon>
    </lineage>
</organism>
<keyword evidence="2" id="KW-1185">Reference proteome</keyword>
<feature type="compositionally biased region" description="Basic residues" evidence="1">
    <location>
        <begin position="145"/>
        <end position="156"/>
    </location>
</feature>
<dbReference type="Proteomes" id="UP000036681">
    <property type="component" value="Unplaced"/>
</dbReference>
<evidence type="ECO:0000256" key="1">
    <source>
        <dbReference type="SAM" id="MobiDB-lite"/>
    </source>
</evidence>
<dbReference type="WBParaSite" id="ALUE_0001084501-mRNA-1">
    <property type="protein sequence ID" value="ALUE_0001084501-mRNA-1"/>
    <property type="gene ID" value="ALUE_0001084501"/>
</dbReference>
<feature type="compositionally biased region" description="Polar residues" evidence="1">
    <location>
        <begin position="130"/>
        <end position="144"/>
    </location>
</feature>
<reference evidence="3" key="1">
    <citation type="submission" date="2023-03" db="UniProtKB">
        <authorList>
            <consortium name="WormBaseParasite"/>
        </authorList>
    </citation>
    <scope>IDENTIFICATION</scope>
</reference>